<accession>A0A9P0N3N8</accession>
<gene>
    <name evidence="1" type="ORF">SPLIT_LOCUS8917</name>
</gene>
<name>A0A9P0N3N8_SPOLI</name>
<organism evidence="1 2">
    <name type="scientific">Spodoptera littoralis</name>
    <name type="common">Egyptian cotton leafworm</name>
    <dbReference type="NCBI Taxonomy" id="7109"/>
    <lineage>
        <taxon>Eukaryota</taxon>
        <taxon>Metazoa</taxon>
        <taxon>Ecdysozoa</taxon>
        <taxon>Arthropoda</taxon>
        <taxon>Hexapoda</taxon>
        <taxon>Insecta</taxon>
        <taxon>Pterygota</taxon>
        <taxon>Neoptera</taxon>
        <taxon>Endopterygota</taxon>
        <taxon>Lepidoptera</taxon>
        <taxon>Glossata</taxon>
        <taxon>Ditrysia</taxon>
        <taxon>Noctuoidea</taxon>
        <taxon>Noctuidae</taxon>
        <taxon>Amphipyrinae</taxon>
        <taxon>Spodoptera</taxon>
    </lineage>
</organism>
<evidence type="ECO:0000313" key="2">
    <source>
        <dbReference type="Proteomes" id="UP001153321"/>
    </source>
</evidence>
<proteinExistence type="predicted"/>
<evidence type="ECO:0000313" key="1">
    <source>
        <dbReference type="EMBL" id="CAH1643562.1"/>
    </source>
</evidence>
<keyword evidence="2" id="KW-1185">Reference proteome</keyword>
<sequence>MRTESILGLILLAKLVSVLTQLFAIVPMAAHAARLAICSRRSSSLRNTGRTDTTIYLVLIIDFKPQSILSGFKFHTQKQLVTVRSELSNIIYKRHRNFKDANEIISRFEDMI</sequence>
<dbReference type="Proteomes" id="UP001153321">
    <property type="component" value="Chromosome 3"/>
</dbReference>
<protein>
    <submittedName>
        <fullName evidence="1">Uncharacterized protein</fullName>
    </submittedName>
</protein>
<reference evidence="1" key="1">
    <citation type="submission" date="2022-02" db="EMBL/GenBank/DDBJ databases">
        <authorList>
            <person name="King R."/>
        </authorList>
    </citation>
    <scope>NUCLEOTIDE SEQUENCE</scope>
</reference>
<dbReference type="EMBL" id="LR824534">
    <property type="protein sequence ID" value="CAH1643562.1"/>
    <property type="molecule type" value="Genomic_DNA"/>
</dbReference>
<dbReference type="AlphaFoldDB" id="A0A9P0N3N8"/>